<dbReference type="OrthoDB" id="9809288at2"/>
<comment type="similarity">
    <text evidence="2">Belongs to the nitroreductase family.</text>
</comment>
<reference evidence="7 8" key="1">
    <citation type="submission" date="2019-07" db="EMBL/GenBank/DDBJ databases">
        <authorList>
            <person name="Kim J."/>
        </authorList>
    </citation>
    <scope>NUCLEOTIDE SEQUENCE [LARGE SCALE GENOMIC DNA]</scope>
    <source>
        <strain evidence="8">dk17</strain>
    </source>
</reference>
<comment type="caution">
    <text evidence="7">The sequence shown here is derived from an EMBL/GenBank/DDBJ whole genome shotgun (WGS) entry which is preliminary data.</text>
</comment>
<sequence length="234" mass="26508">MSLLTDLEWRYATKKMNGEKVPQEKLDYILEAARMAPSSSGLQQYKVIVVSDKALLERIRLVAYDQSQITDCSHLLIFAAWDGYTDERVTKVFNYMMDERGLPHETMNAYKQVILDLYERSGQEWQAHHAAKQSYISFAMAIAAAAEQKVDATPIEGFLPDKLDELLNLKGSGYKSTVILPLGYREPGQDWLVNMKKVRTPKELFVTEMTLADACSSVDLPKPMTLDSFAQKAD</sequence>
<keyword evidence="3" id="KW-0285">Flavoprotein</keyword>
<evidence type="ECO:0000313" key="7">
    <source>
        <dbReference type="EMBL" id="TWR28901.1"/>
    </source>
</evidence>
<protein>
    <submittedName>
        <fullName evidence="7">NAD(P)H-dependent oxidoreductase</fullName>
    </submittedName>
</protein>
<name>A0A563UC02_9SPHI</name>
<dbReference type="SUPFAM" id="SSF55469">
    <property type="entry name" value="FMN-dependent nitroreductase-like"/>
    <property type="match status" value="1"/>
</dbReference>
<evidence type="ECO:0000313" key="8">
    <source>
        <dbReference type="Proteomes" id="UP000320042"/>
    </source>
</evidence>
<dbReference type="Proteomes" id="UP000320042">
    <property type="component" value="Unassembled WGS sequence"/>
</dbReference>
<dbReference type="Gene3D" id="3.40.109.10">
    <property type="entry name" value="NADH Oxidase"/>
    <property type="match status" value="1"/>
</dbReference>
<keyword evidence="5" id="KW-0560">Oxidoreductase</keyword>
<dbReference type="GO" id="GO:0016491">
    <property type="term" value="F:oxidoreductase activity"/>
    <property type="evidence" value="ECO:0007669"/>
    <property type="project" value="UniProtKB-KW"/>
</dbReference>
<dbReference type="RefSeq" id="WP_146382087.1">
    <property type="nucleotide sequence ID" value="NZ_VOEJ01000005.1"/>
</dbReference>
<organism evidence="7 8">
    <name type="scientific">Mucilaginibacter pallidiroseus</name>
    <dbReference type="NCBI Taxonomy" id="2599295"/>
    <lineage>
        <taxon>Bacteria</taxon>
        <taxon>Pseudomonadati</taxon>
        <taxon>Bacteroidota</taxon>
        <taxon>Sphingobacteriia</taxon>
        <taxon>Sphingobacteriales</taxon>
        <taxon>Sphingobacteriaceae</taxon>
        <taxon>Mucilaginibacter</taxon>
    </lineage>
</organism>
<dbReference type="PANTHER" id="PTHR43673">
    <property type="entry name" value="NAD(P)H NITROREDUCTASE YDGI-RELATED"/>
    <property type="match status" value="1"/>
</dbReference>
<evidence type="ECO:0000256" key="4">
    <source>
        <dbReference type="ARBA" id="ARBA00022643"/>
    </source>
</evidence>
<proteinExistence type="inferred from homology"/>
<gene>
    <name evidence="7" type="ORF">FPZ43_11590</name>
</gene>
<evidence type="ECO:0000259" key="6">
    <source>
        <dbReference type="Pfam" id="PF00881"/>
    </source>
</evidence>
<evidence type="ECO:0000256" key="5">
    <source>
        <dbReference type="ARBA" id="ARBA00023002"/>
    </source>
</evidence>
<keyword evidence="8" id="KW-1185">Reference proteome</keyword>
<dbReference type="AlphaFoldDB" id="A0A563UC02"/>
<evidence type="ECO:0000256" key="3">
    <source>
        <dbReference type="ARBA" id="ARBA00022630"/>
    </source>
</evidence>
<dbReference type="InterPro" id="IPR029479">
    <property type="entry name" value="Nitroreductase"/>
</dbReference>
<evidence type="ECO:0000256" key="2">
    <source>
        <dbReference type="ARBA" id="ARBA00007118"/>
    </source>
</evidence>
<evidence type="ECO:0000256" key="1">
    <source>
        <dbReference type="ARBA" id="ARBA00001917"/>
    </source>
</evidence>
<feature type="domain" description="Nitroreductase" evidence="6">
    <location>
        <begin position="8"/>
        <end position="184"/>
    </location>
</feature>
<dbReference type="InterPro" id="IPR000415">
    <property type="entry name" value="Nitroreductase-like"/>
</dbReference>
<dbReference type="EMBL" id="VOEJ01000005">
    <property type="protein sequence ID" value="TWR28901.1"/>
    <property type="molecule type" value="Genomic_DNA"/>
</dbReference>
<dbReference type="PANTHER" id="PTHR43673:SF2">
    <property type="entry name" value="NITROREDUCTASE"/>
    <property type="match status" value="1"/>
</dbReference>
<comment type="cofactor">
    <cofactor evidence="1">
        <name>FMN</name>
        <dbReference type="ChEBI" id="CHEBI:58210"/>
    </cofactor>
</comment>
<accession>A0A563UC02</accession>
<dbReference type="Pfam" id="PF00881">
    <property type="entry name" value="Nitroreductase"/>
    <property type="match status" value="1"/>
</dbReference>
<keyword evidence="4" id="KW-0288">FMN</keyword>